<evidence type="ECO:0008006" key="4">
    <source>
        <dbReference type="Google" id="ProtNLM"/>
    </source>
</evidence>
<dbReference type="InterPro" id="IPR036165">
    <property type="entry name" value="YefM-like_sf"/>
</dbReference>
<accession>A0A1W1BMC0</accession>
<evidence type="ECO:0000256" key="2">
    <source>
        <dbReference type="SAM" id="Coils"/>
    </source>
</evidence>
<evidence type="ECO:0000256" key="1">
    <source>
        <dbReference type="ARBA" id="ARBA00009981"/>
    </source>
</evidence>
<gene>
    <name evidence="3" type="ORF">MNB_SV-3-22</name>
</gene>
<keyword evidence="2" id="KW-0175">Coiled coil</keyword>
<dbReference type="SUPFAM" id="SSF143120">
    <property type="entry name" value="YefM-like"/>
    <property type="match status" value="1"/>
</dbReference>
<proteinExistence type="inferred from homology"/>
<name>A0A1W1BMC0_9ZZZZ</name>
<dbReference type="EMBL" id="FPHI01000008">
    <property type="protein sequence ID" value="SFV54611.1"/>
    <property type="molecule type" value="Genomic_DNA"/>
</dbReference>
<dbReference type="AlphaFoldDB" id="A0A1W1BMC0"/>
<protein>
    <recommendedName>
        <fullName evidence="4">Antitoxin</fullName>
    </recommendedName>
</protein>
<organism evidence="3">
    <name type="scientific">hydrothermal vent metagenome</name>
    <dbReference type="NCBI Taxonomy" id="652676"/>
    <lineage>
        <taxon>unclassified sequences</taxon>
        <taxon>metagenomes</taxon>
        <taxon>ecological metagenomes</taxon>
    </lineage>
</organism>
<sequence length="85" mass="9700">MTITATQLKQQTYLLDSAIKEDIQVTKRDRPFVVIVDAQRYEELLKNQKEDKQNTKTKLKALEAMGSYALGGSDIEDIKASMYDD</sequence>
<feature type="coiled-coil region" evidence="2">
    <location>
        <begin position="38"/>
        <end position="65"/>
    </location>
</feature>
<evidence type="ECO:0000313" key="3">
    <source>
        <dbReference type="EMBL" id="SFV54611.1"/>
    </source>
</evidence>
<reference evidence="3" key="1">
    <citation type="submission" date="2016-10" db="EMBL/GenBank/DDBJ databases">
        <authorList>
            <person name="de Groot N.N."/>
        </authorList>
    </citation>
    <scope>NUCLEOTIDE SEQUENCE</scope>
</reference>
<comment type="similarity">
    <text evidence="1">Belongs to the phD/YefM antitoxin family.</text>
</comment>